<evidence type="ECO:0000313" key="1">
    <source>
        <dbReference type="EMBL" id="GJD52770.1"/>
    </source>
</evidence>
<proteinExistence type="predicted"/>
<gene>
    <name evidence="1" type="primary">galE</name>
    <name evidence="1" type="ORF">OPKNFCMD_5537</name>
</gene>
<comment type="caution">
    <text evidence="1">The sequence shown here is derived from an EMBL/GenBank/DDBJ whole genome shotgun (WGS) entry which is preliminary data.</text>
</comment>
<dbReference type="InterPro" id="IPR036291">
    <property type="entry name" value="NAD(P)-bd_dom_sf"/>
</dbReference>
<reference evidence="1" key="1">
    <citation type="journal article" date="2021" name="Front. Microbiol.">
        <title>Comprehensive Comparative Genomics and Phenotyping of Methylobacterium Species.</title>
        <authorList>
            <person name="Alessa O."/>
            <person name="Ogura Y."/>
            <person name="Fujitani Y."/>
            <person name="Takami H."/>
            <person name="Hayashi T."/>
            <person name="Sahin N."/>
            <person name="Tani A."/>
        </authorList>
    </citation>
    <scope>NUCLEOTIDE SEQUENCE</scope>
    <source>
        <strain evidence="1">KCTC 52305</strain>
    </source>
</reference>
<name>A0ABQ4R4Z4_9HYPH</name>
<evidence type="ECO:0000313" key="2">
    <source>
        <dbReference type="Proteomes" id="UP001055167"/>
    </source>
</evidence>
<keyword evidence="2" id="KW-1185">Reference proteome</keyword>
<dbReference type="Proteomes" id="UP001055167">
    <property type="component" value="Unassembled WGS sequence"/>
</dbReference>
<dbReference type="EMBL" id="BPQH01000022">
    <property type="protein sequence ID" value="GJD52770.1"/>
    <property type="molecule type" value="Genomic_DNA"/>
</dbReference>
<dbReference type="Gene3D" id="3.90.25.10">
    <property type="entry name" value="UDP-galactose 4-epimerase, domain 1"/>
    <property type="match status" value="1"/>
</dbReference>
<organism evidence="1 2">
    <name type="scientific">Methylobacterium crusticola</name>
    <dbReference type="NCBI Taxonomy" id="1697972"/>
    <lineage>
        <taxon>Bacteria</taxon>
        <taxon>Pseudomonadati</taxon>
        <taxon>Pseudomonadota</taxon>
        <taxon>Alphaproteobacteria</taxon>
        <taxon>Hyphomicrobiales</taxon>
        <taxon>Methylobacteriaceae</taxon>
        <taxon>Methylobacterium</taxon>
    </lineage>
</organism>
<sequence>MRLSPRRAGDPSRLIAGADRIRQELGWQPRHDDLRAIVAQALAWERALPHRNQR</sequence>
<dbReference type="SUPFAM" id="SSF51735">
    <property type="entry name" value="NAD(P)-binding Rossmann-fold domains"/>
    <property type="match status" value="1"/>
</dbReference>
<accession>A0ABQ4R4Z4</accession>
<reference evidence="1" key="2">
    <citation type="submission" date="2021-08" db="EMBL/GenBank/DDBJ databases">
        <authorList>
            <person name="Tani A."/>
            <person name="Ola A."/>
            <person name="Ogura Y."/>
            <person name="Katsura K."/>
            <person name="Hayashi T."/>
        </authorList>
    </citation>
    <scope>NUCLEOTIDE SEQUENCE</scope>
    <source>
        <strain evidence="1">KCTC 52305</strain>
    </source>
</reference>
<protein>
    <submittedName>
        <fullName evidence="1">UDP-glucose 4-epimerase</fullName>
    </submittedName>
</protein>